<proteinExistence type="predicted"/>
<evidence type="ECO:0000313" key="1">
    <source>
        <dbReference type="EMBL" id="CAF2928427.1"/>
    </source>
</evidence>
<dbReference type="AlphaFoldDB" id="A0A7R8H7Z9"/>
<dbReference type="SUPFAM" id="SSF52129">
    <property type="entry name" value="Caspase-like"/>
    <property type="match status" value="1"/>
</dbReference>
<keyword evidence="2" id="KW-1185">Reference proteome</keyword>
<evidence type="ECO:0000313" key="2">
    <source>
        <dbReference type="Proteomes" id="UP000675881"/>
    </source>
</evidence>
<dbReference type="Proteomes" id="UP000675881">
    <property type="component" value="Chromosome 4"/>
</dbReference>
<sequence length="106" mass="12352">MLTSKTKTFNKSRDSTDVSPEFPLTNEENSESSESFSEFQILSCKTRIHDDNYNLEYGEKRLLIFNQTKFPCYDNGPKDRKGVEQDTQAIKDTFNPLGFFIQEHEI</sequence>
<dbReference type="InterPro" id="IPR029030">
    <property type="entry name" value="Caspase-like_dom_sf"/>
</dbReference>
<reference evidence="1" key="1">
    <citation type="submission" date="2021-02" db="EMBL/GenBank/DDBJ databases">
        <authorList>
            <person name="Bekaert M."/>
        </authorList>
    </citation>
    <scope>NUCLEOTIDE SEQUENCE</scope>
    <source>
        <strain evidence="1">IoA-00</strain>
    </source>
</reference>
<accession>A0A7R8H7Z9</accession>
<dbReference type="OrthoDB" id="6116485at2759"/>
<organism evidence="1 2">
    <name type="scientific">Lepeophtheirus salmonis</name>
    <name type="common">Salmon louse</name>
    <name type="synonym">Caligus salmonis</name>
    <dbReference type="NCBI Taxonomy" id="72036"/>
    <lineage>
        <taxon>Eukaryota</taxon>
        <taxon>Metazoa</taxon>
        <taxon>Ecdysozoa</taxon>
        <taxon>Arthropoda</taxon>
        <taxon>Crustacea</taxon>
        <taxon>Multicrustacea</taxon>
        <taxon>Hexanauplia</taxon>
        <taxon>Copepoda</taxon>
        <taxon>Siphonostomatoida</taxon>
        <taxon>Caligidae</taxon>
        <taxon>Lepeophtheirus</taxon>
    </lineage>
</organism>
<name>A0A7R8H7Z9_LEPSM</name>
<protein>
    <submittedName>
        <fullName evidence="1">(salmon louse) hypothetical protein</fullName>
    </submittedName>
</protein>
<dbReference type="EMBL" id="HG994583">
    <property type="protein sequence ID" value="CAF2928427.1"/>
    <property type="molecule type" value="Genomic_DNA"/>
</dbReference>
<gene>
    <name evidence="1" type="ORF">LSAA_8476</name>
</gene>
<dbReference type="Gene3D" id="3.40.50.1460">
    <property type="match status" value="1"/>
</dbReference>